<dbReference type="AlphaFoldDB" id="A0A5B8RCI2"/>
<evidence type="ECO:0000256" key="6">
    <source>
        <dbReference type="ARBA" id="ARBA00023014"/>
    </source>
</evidence>
<evidence type="ECO:0000256" key="1">
    <source>
        <dbReference type="ARBA" id="ARBA00022448"/>
    </source>
</evidence>
<dbReference type="GO" id="GO:0019646">
    <property type="term" value="P:aerobic electron transport chain"/>
    <property type="evidence" value="ECO:0007669"/>
    <property type="project" value="InterPro"/>
</dbReference>
<dbReference type="SUPFAM" id="SSF57652">
    <property type="entry name" value="HIPIP (high potential iron protein)"/>
    <property type="match status" value="1"/>
</dbReference>
<evidence type="ECO:0000256" key="4">
    <source>
        <dbReference type="ARBA" id="ARBA00022982"/>
    </source>
</evidence>
<dbReference type="GO" id="GO:0051539">
    <property type="term" value="F:4 iron, 4 sulfur cluster binding"/>
    <property type="evidence" value="ECO:0007669"/>
    <property type="project" value="UniProtKB-KW"/>
</dbReference>
<evidence type="ECO:0000256" key="3">
    <source>
        <dbReference type="ARBA" id="ARBA00022723"/>
    </source>
</evidence>
<keyword evidence="6" id="KW-0411">Iron-sulfur</keyword>
<dbReference type="PROSITE" id="PS51318">
    <property type="entry name" value="TAT"/>
    <property type="match status" value="1"/>
</dbReference>
<dbReference type="PROSITE" id="PS51373">
    <property type="entry name" value="HIPIP"/>
    <property type="match status" value="1"/>
</dbReference>
<dbReference type="Gene3D" id="4.10.490.10">
    <property type="entry name" value="High potential iron-sulphur protein"/>
    <property type="match status" value="1"/>
</dbReference>
<accession>A0A5B8RCI2</accession>
<dbReference type="InterPro" id="IPR000170">
    <property type="entry name" value="High_potential_FeS_prot"/>
</dbReference>
<dbReference type="GO" id="GO:0046872">
    <property type="term" value="F:metal ion binding"/>
    <property type="evidence" value="ECO:0007669"/>
    <property type="project" value="UniProtKB-KW"/>
</dbReference>
<feature type="domain" description="High potential iron-sulfur proteins family profile" evidence="7">
    <location>
        <begin position="38"/>
        <end position="112"/>
    </location>
</feature>
<evidence type="ECO:0000313" key="8">
    <source>
        <dbReference type="EMBL" id="QEA06351.1"/>
    </source>
</evidence>
<dbReference type="GO" id="GO:0009055">
    <property type="term" value="F:electron transfer activity"/>
    <property type="evidence" value="ECO:0007669"/>
    <property type="project" value="InterPro"/>
</dbReference>
<dbReference type="InterPro" id="IPR036369">
    <property type="entry name" value="HIPIP_sf"/>
</dbReference>
<keyword evidence="2" id="KW-0004">4Fe-4S</keyword>
<evidence type="ECO:0000259" key="7">
    <source>
        <dbReference type="PROSITE" id="PS51373"/>
    </source>
</evidence>
<keyword evidence="3" id="KW-0479">Metal-binding</keyword>
<protein>
    <recommendedName>
        <fullName evidence="7">High potential iron-sulfur proteins family profile domain-containing protein</fullName>
    </recommendedName>
</protein>
<keyword evidence="5" id="KW-0408">Iron</keyword>
<reference evidence="8" key="1">
    <citation type="submission" date="2019-06" db="EMBL/GenBank/DDBJ databases">
        <authorList>
            <person name="Murdoch R.W."/>
            <person name="Fathepure B."/>
        </authorList>
    </citation>
    <scope>NUCLEOTIDE SEQUENCE</scope>
</reference>
<keyword evidence="1" id="KW-0813">Transport</keyword>
<sequence length="112" mass="12179">MSQNHHDESRRRFLRAGLLGAAAVPLSTLMVGRKAHAQSDMPKLAEDDPAAQALSYTHDYTTTDNPAHQEGAHCANCQLYTGDPNADWGPCSAFPGKRVNTQGWCSAWVKKA</sequence>
<proteinExistence type="predicted"/>
<name>A0A5B8RCI2_9ZZZZ</name>
<organism evidence="8">
    <name type="scientific">uncultured organism</name>
    <dbReference type="NCBI Taxonomy" id="155900"/>
    <lineage>
        <taxon>unclassified sequences</taxon>
        <taxon>environmental samples</taxon>
    </lineage>
</organism>
<dbReference type="InterPro" id="IPR006311">
    <property type="entry name" value="TAT_signal"/>
</dbReference>
<evidence type="ECO:0000256" key="2">
    <source>
        <dbReference type="ARBA" id="ARBA00022485"/>
    </source>
</evidence>
<keyword evidence="4" id="KW-0249">Electron transport</keyword>
<dbReference type="Pfam" id="PF01355">
    <property type="entry name" value="HIPIP"/>
    <property type="match status" value="1"/>
</dbReference>
<evidence type="ECO:0000256" key="5">
    <source>
        <dbReference type="ARBA" id="ARBA00023004"/>
    </source>
</evidence>
<gene>
    <name evidence="8" type="ORF">KBTEX_02683</name>
</gene>
<dbReference type="EMBL" id="MN079138">
    <property type="protein sequence ID" value="QEA06351.1"/>
    <property type="molecule type" value="Genomic_DNA"/>
</dbReference>